<dbReference type="PRINTS" id="PR00080">
    <property type="entry name" value="SDRFAMILY"/>
</dbReference>
<name>W9WXY1_9EURO</name>
<dbReference type="InterPro" id="IPR036291">
    <property type="entry name" value="NAD(P)-bd_dom_sf"/>
</dbReference>
<proteinExistence type="inferred from homology"/>
<gene>
    <name evidence="4" type="ORF">A1O5_06968</name>
</gene>
<dbReference type="HOGENOM" id="CLU_010194_2_9_1"/>
<dbReference type="GO" id="GO:0016491">
    <property type="term" value="F:oxidoreductase activity"/>
    <property type="evidence" value="ECO:0007669"/>
    <property type="project" value="UniProtKB-KW"/>
</dbReference>
<evidence type="ECO:0000313" key="5">
    <source>
        <dbReference type="Proteomes" id="UP000019471"/>
    </source>
</evidence>
<dbReference type="eggNOG" id="KOG1205">
    <property type="taxonomic scope" value="Eukaryota"/>
</dbReference>
<evidence type="ECO:0000256" key="3">
    <source>
        <dbReference type="RuleBase" id="RU000363"/>
    </source>
</evidence>
<dbReference type="Pfam" id="PF00106">
    <property type="entry name" value="adh_short"/>
    <property type="match status" value="1"/>
</dbReference>
<dbReference type="OrthoDB" id="1274115at2759"/>
<dbReference type="GeneID" id="19191674"/>
<evidence type="ECO:0000313" key="4">
    <source>
        <dbReference type="EMBL" id="EXJ69895.1"/>
    </source>
</evidence>
<dbReference type="PRINTS" id="PR00081">
    <property type="entry name" value="GDHRDH"/>
</dbReference>
<accession>W9WXY1</accession>
<sequence>MPSFLRVRKLKVPVTGCSSGLGKALAQYAYDAGSIVVATARKPETLSYLPDGPRVLKLCLDVTSKDQVARIVQAAVDKFGCIDVVVNNAGFGVTGDTEVLPDADARAQLETNFWGAVNVTKAALPILRETNPPGKGGLFMQISSVGGRVCYAGSAFYHASKFALEGFTDALAKEMHPDWNIKFTIIELGAVATNFPQNMVLPPRHPAYEDPACGYNAVRAYLTSAANAVQWSDASVCAKVLHELASKRNHITPPLRLALGADSWAVVKAELEGIMKEHEVWKTVAESTSHAENTRATEFLLKSVR</sequence>
<dbReference type="Proteomes" id="UP000019471">
    <property type="component" value="Unassembled WGS sequence"/>
</dbReference>
<comment type="similarity">
    <text evidence="1 3">Belongs to the short-chain dehydrogenases/reductases (SDR) family.</text>
</comment>
<keyword evidence="2" id="KW-0560">Oxidoreductase</keyword>
<reference evidence="4 5" key="1">
    <citation type="submission" date="2013-03" db="EMBL/GenBank/DDBJ databases">
        <title>The Genome Sequence of Cladophialophora psammophila CBS 110553.</title>
        <authorList>
            <consortium name="The Broad Institute Genomics Platform"/>
            <person name="Cuomo C."/>
            <person name="de Hoog S."/>
            <person name="Gorbushina A."/>
            <person name="Walker B."/>
            <person name="Young S.K."/>
            <person name="Zeng Q."/>
            <person name="Gargeya S."/>
            <person name="Fitzgerald M."/>
            <person name="Haas B."/>
            <person name="Abouelleil A."/>
            <person name="Allen A.W."/>
            <person name="Alvarado L."/>
            <person name="Arachchi H.M."/>
            <person name="Berlin A.M."/>
            <person name="Chapman S.B."/>
            <person name="Gainer-Dewar J."/>
            <person name="Goldberg J."/>
            <person name="Griggs A."/>
            <person name="Gujja S."/>
            <person name="Hansen M."/>
            <person name="Howarth C."/>
            <person name="Imamovic A."/>
            <person name="Ireland A."/>
            <person name="Larimer J."/>
            <person name="McCowan C."/>
            <person name="Murphy C."/>
            <person name="Pearson M."/>
            <person name="Poon T.W."/>
            <person name="Priest M."/>
            <person name="Roberts A."/>
            <person name="Saif S."/>
            <person name="Shea T."/>
            <person name="Sisk P."/>
            <person name="Sykes S."/>
            <person name="Wortman J."/>
            <person name="Nusbaum C."/>
            <person name="Birren B."/>
        </authorList>
    </citation>
    <scope>NUCLEOTIDE SEQUENCE [LARGE SCALE GENOMIC DNA]</scope>
    <source>
        <strain evidence="4 5">CBS 110553</strain>
    </source>
</reference>
<dbReference type="EMBL" id="AMGX01000010">
    <property type="protein sequence ID" value="EXJ69895.1"/>
    <property type="molecule type" value="Genomic_DNA"/>
</dbReference>
<evidence type="ECO:0000256" key="2">
    <source>
        <dbReference type="ARBA" id="ARBA00023002"/>
    </source>
</evidence>
<evidence type="ECO:0008006" key="6">
    <source>
        <dbReference type="Google" id="ProtNLM"/>
    </source>
</evidence>
<dbReference type="SUPFAM" id="SSF51735">
    <property type="entry name" value="NAD(P)-binding Rossmann-fold domains"/>
    <property type="match status" value="1"/>
</dbReference>
<dbReference type="InterPro" id="IPR002347">
    <property type="entry name" value="SDR_fam"/>
</dbReference>
<evidence type="ECO:0000256" key="1">
    <source>
        <dbReference type="ARBA" id="ARBA00006484"/>
    </source>
</evidence>
<dbReference type="CDD" id="cd05374">
    <property type="entry name" value="17beta-HSD-like_SDR_c"/>
    <property type="match status" value="1"/>
</dbReference>
<organism evidence="4 5">
    <name type="scientific">Cladophialophora psammophila CBS 110553</name>
    <dbReference type="NCBI Taxonomy" id="1182543"/>
    <lineage>
        <taxon>Eukaryota</taxon>
        <taxon>Fungi</taxon>
        <taxon>Dikarya</taxon>
        <taxon>Ascomycota</taxon>
        <taxon>Pezizomycotina</taxon>
        <taxon>Eurotiomycetes</taxon>
        <taxon>Chaetothyriomycetidae</taxon>
        <taxon>Chaetothyriales</taxon>
        <taxon>Herpotrichiellaceae</taxon>
        <taxon>Cladophialophora</taxon>
    </lineage>
</organism>
<dbReference type="AlphaFoldDB" id="W9WXY1"/>
<dbReference type="PANTHER" id="PTHR43976">
    <property type="entry name" value="SHORT CHAIN DEHYDROGENASE"/>
    <property type="match status" value="1"/>
</dbReference>
<dbReference type="InterPro" id="IPR051911">
    <property type="entry name" value="SDR_oxidoreductase"/>
</dbReference>
<keyword evidence="5" id="KW-1185">Reference proteome</keyword>
<dbReference type="PANTHER" id="PTHR43976:SF16">
    <property type="entry name" value="SHORT-CHAIN DEHYDROGENASE_REDUCTASE FAMILY PROTEIN"/>
    <property type="match status" value="1"/>
</dbReference>
<protein>
    <recommendedName>
        <fullName evidence="6">Oxidoreductase</fullName>
    </recommendedName>
</protein>
<dbReference type="STRING" id="1182543.W9WXY1"/>
<dbReference type="Gene3D" id="3.40.50.720">
    <property type="entry name" value="NAD(P)-binding Rossmann-like Domain"/>
    <property type="match status" value="1"/>
</dbReference>
<dbReference type="RefSeq" id="XP_007745747.1">
    <property type="nucleotide sequence ID" value="XM_007747557.1"/>
</dbReference>
<comment type="caution">
    <text evidence="4">The sequence shown here is derived from an EMBL/GenBank/DDBJ whole genome shotgun (WGS) entry which is preliminary data.</text>
</comment>